<accession>A0ACC1I871</accession>
<comment type="caution">
    <text evidence="1">The sequence shown here is derived from an EMBL/GenBank/DDBJ whole genome shotgun (WGS) entry which is preliminary data.</text>
</comment>
<reference evidence="1" key="1">
    <citation type="submission" date="2022-07" db="EMBL/GenBank/DDBJ databases">
        <title>Phylogenomic reconstructions and comparative analyses of Kickxellomycotina fungi.</title>
        <authorList>
            <person name="Reynolds N.K."/>
            <person name="Stajich J.E."/>
            <person name="Barry K."/>
            <person name="Grigoriev I.V."/>
            <person name="Crous P."/>
            <person name="Smith M.E."/>
        </authorList>
    </citation>
    <scope>NUCLEOTIDE SEQUENCE</scope>
    <source>
        <strain evidence="1">Benny 63K</strain>
    </source>
</reference>
<name>A0ACC1I871_9FUNG</name>
<sequence>MLSQTADTPNNRHRASRPAGRAPTASLAMDSSRNATGVHKPAVGKAPQATNIPLHPCKEAQFHSESHSTPANATQHMTRPHNESARCYYEALISRGISLLQPYSVLFIAEAYHGWFHAASVDVAGSILQQTIGYQREHSQQNSDSTTSSFVGDASGDGLDVRSIYWLALCYWHLGEVSTVYALLGSIAVESEFIIDQCDADPEAAGTAANSSGQHGLVARESPKLRSKKALACGMWLLAMSCTRLEKWQEAEDHLTALSGILRLIYPPDEPGKSRGADTSIAIRNAADTLYAVPTLADVSDLLGLVCLRTNRAAQSEQHSADALRRNPLSWSSCRRLCDLGNTQKLSQSLLGSLNGIGAELQTQSTNSINQGWVDNNTLESTPIPVSRISTKGILSTAAVPPSVIPRKAKLSARLAATGQLSQPSRIGTANAGDPAANGRPRTRLVSQTLTSGSNSGGNNSGGSTSNTTVLSSSNSSNLPGNRTKVTALALRSGLDLRQEAQARSASSIPTRTPARARPETLLTADRKRLRNGVPLNSTLFKRSKEAESVNATTAATVDAHALSHIHQLVRVAGTIFAHAQSYQAPQALAAFAELSAEHQNSAWGLCLLGRICFEAGRYPESAHAFGAAHQLAPYRTRDMDIYSTLLWHTKNEEALAQLAQTMVSAGRNWSPEAWIAVANCFSLDGDHESALKSLGRGIQLFKAAHGGTMVVPRNESGGVSGLAYAHTLVGHENVAGEDLDRAQQAFRTAIRIDSRHYNAWYGLGMVYLRLGKLDLSEYHFKRALTLNPHNPLLLQSAGAVYEHRGDYPSALEVYTRVERLLESGHSANIGMTITGNGMVVLGLQSHYAMNFVMFKRARVLVVLERFSEAASILEKLTRRCPHEFNVPFLLGQTYAKLHRYREAAACLTRALDIAPENSQSVTEAFDALYQQSADGQENIEPDQENSDADLPGQLLHTRSNRDLRTPTNSGFGRNGEMLSPTSSVESSYFGSPPPPLYARGRRGRAEWSHDWSALSSADNRIERAMDFDI</sequence>
<dbReference type="EMBL" id="JANBPG010001485">
    <property type="protein sequence ID" value="KAJ1889734.1"/>
    <property type="molecule type" value="Genomic_DNA"/>
</dbReference>
<dbReference type="Proteomes" id="UP001150581">
    <property type="component" value="Unassembled WGS sequence"/>
</dbReference>
<keyword evidence="2" id="KW-1185">Reference proteome</keyword>
<gene>
    <name evidence="1" type="primary">CDC27</name>
    <name evidence="1" type="ORF">LPJ66_007871</name>
</gene>
<evidence type="ECO:0000313" key="1">
    <source>
        <dbReference type="EMBL" id="KAJ1889734.1"/>
    </source>
</evidence>
<organism evidence="1 2">
    <name type="scientific">Kickxella alabastrina</name>
    <dbReference type="NCBI Taxonomy" id="61397"/>
    <lineage>
        <taxon>Eukaryota</taxon>
        <taxon>Fungi</taxon>
        <taxon>Fungi incertae sedis</taxon>
        <taxon>Zoopagomycota</taxon>
        <taxon>Kickxellomycotina</taxon>
        <taxon>Kickxellomycetes</taxon>
        <taxon>Kickxellales</taxon>
        <taxon>Kickxellaceae</taxon>
        <taxon>Kickxella</taxon>
    </lineage>
</organism>
<protein>
    <submittedName>
        <fullName evidence="1">Anaphase-promoting complex subunit cdc27</fullName>
    </submittedName>
</protein>
<evidence type="ECO:0000313" key="2">
    <source>
        <dbReference type="Proteomes" id="UP001150581"/>
    </source>
</evidence>
<proteinExistence type="predicted"/>